<feature type="domain" description="Glycosyl hydrolase family 13 catalytic" evidence="1">
    <location>
        <begin position="95"/>
        <end position="167"/>
    </location>
</feature>
<dbReference type="EMBL" id="UINC01205527">
    <property type="protein sequence ID" value="SVE26738.1"/>
    <property type="molecule type" value="Genomic_DNA"/>
</dbReference>
<dbReference type="PANTHER" id="PTHR43651:SF3">
    <property type="entry name" value="1,4-ALPHA-GLUCAN-BRANCHING ENZYME"/>
    <property type="match status" value="1"/>
</dbReference>
<dbReference type="AlphaFoldDB" id="A0A383C549"/>
<evidence type="ECO:0000313" key="2">
    <source>
        <dbReference type="EMBL" id="SVE26738.1"/>
    </source>
</evidence>
<dbReference type="GO" id="GO:0003844">
    <property type="term" value="F:1,4-alpha-glucan branching enzyme activity"/>
    <property type="evidence" value="ECO:0007669"/>
    <property type="project" value="TreeGrafter"/>
</dbReference>
<dbReference type="GO" id="GO:0005978">
    <property type="term" value="P:glycogen biosynthetic process"/>
    <property type="evidence" value="ECO:0007669"/>
    <property type="project" value="TreeGrafter"/>
</dbReference>
<dbReference type="Gene3D" id="3.20.20.80">
    <property type="entry name" value="Glycosidases"/>
    <property type="match status" value="1"/>
</dbReference>
<dbReference type="InterPro" id="IPR017853">
    <property type="entry name" value="GH"/>
</dbReference>
<organism evidence="2">
    <name type="scientific">marine metagenome</name>
    <dbReference type="NCBI Taxonomy" id="408172"/>
    <lineage>
        <taxon>unclassified sequences</taxon>
        <taxon>metagenomes</taxon>
        <taxon>ecological metagenomes</taxon>
    </lineage>
</organism>
<sequence>YKYEAKTQKGEVALKSDPFGFQFELPPRTASIVCESGRYEWSDGDWLTDRASRNWVEEPMAIYEVHLGSWRQRPDGEGGGGQRSLSYREMASELVDYAVEQGFTHLELMPIAEYPYGPSWGYQVTGYFAPTSRFGSPDDFAYFVDCCHNKGIGVIVDWVPAHFPRDNHALARFDGTALFEHADPRQGAHPDWGTLIFNFGRSEVRSFLLSNAAFWFERFHVDGIRVDAVTSMLYLDYSRQPG</sequence>
<dbReference type="InterPro" id="IPR006047">
    <property type="entry name" value="GH13_cat_dom"/>
</dbReference>
<reference evidence="2" key="1">
    <citation type="submission" date="2018-05" db="EMBL/GenBank/DDBJ databases">
        <authorList>
            <person name="Lanie J.A."/>
            <person name="Ng W.-L."/>
            <person name="Kazmierczak K.M."/>
            <person name="Andrzejewski T.M."/>
            <person name="Davidsen T.M."/>
            <person name="Wayne K.J."/>
            <person name="Tettelin H."/>
            <person name="Glass J.I."/>
            <person name="Rusch D."/>
            <person name="Podicherti R."/>
            <person name="Tsui H.-C.T."/>
            <person name="Winkler M.E."/>
        </authorList>
    </citation>
    <scope>NUCLEOTIDE SEQUENCE</scope>
</reference>
<name>A0A383C549_9ZZZZ</name>
<dbReference type="Pfam" id="PF00128">
    <property type="entry name" value="Alpha-amylase"/>
    <property type="match status" value="1"/>
</dbReference>
<accession>A0A383C549</accession>
<feature type="non-terminal residue" evidence="2">
    <location>
        <position position="242"/>
    </location>
</feature>
<evidence type="ECO:0000259" key="1">
    <source>
        <dbReference type="Pfam" id="PF00128"/>
    </source>
</evidence>
<proteinExistence type="predicted"/>
<protein>
    <recommendedName>
        <fullName evidence="1">Glycosyl hydrolase family 13 catalytic domain-containing protein</fullName>
    </recommendedName>
</protein>
<gene>
    <name evidence="2" type="ORF">METZ01_LOCUS479592</name>
</gene>
<dbReference type="CDD" id="cd11322">
    <property type="entry name" value="AmyAc_Glg_BE"/>
    <property type="match status" value="1"/>
</dbReference>
<feature type="non-terminal residue" evidence="2">
    <location>
        <position position="1"/>
    </location>
</feature>
<dbReference type="PANTHER" id="PTHR43651">
    <property type="entry name" value="1,4-ALPHA-GLUCAN-BRANCHING ENZYME"/>
    <property type="match status" value="1"/>
</dbReference>
<dbReference type="GO" id="GO:0005829">
    <property type="term" value="C:cytosol"/>
    <property type="evidence" value="ECO:0007669"/>
    <property type="project" value="TreeGrafter"/>
</dbReference>
<dbReference type="SUPFAM" id="SSF51445">
    <property type="entry name" value="(Trans)glycosidases"/>
    <property type="match status" value="1"/>
</dbReference>